<reference evidence="1" key="2">
    <citation type="submission" date="2017-06" db="EMBL/GenBank/DDBJ databases">
        <title>WGS assembly of Brachypodium distachyon.</title>
        <authorList>
            <consortium name="The International Brachypodium Initiative"/>
            <person name="Lucas S."/>
            <person name="Harmon-Smith M."/>
            <person name="Lail K."/>
            <person name="Tice H."/>
            <person name="Grimwood J."/>
            <person name="Bruce D."/>
            <person name="Barry K."/>
            <person name="Shu S."/>
            <person name="Lindquist E."/>
            <person name="Wang M."/>
            <person name="Pitluck S."/>
            <person name="Vogel J.P."/>
            <person name="Garvin D.F."/>
            <person name="Mockler T.C."/>
            <person name="Schmutz J."/>
            <person name="Rokhsar D."/>
            <person name="Bevan M.W."/>
        </authorList>
    </citation>
    <scope>NUCLEOTIDE SEQUENCE</scope>
    <source>
        <strain evidence="1">Bd21</strain>
    </source>
</reference>
<protein>
    <submittedName>
        <fullName evidence="1 2">Uncharacterized protein</fullName>
    </submittedName>
</protein>
<dbReference type="Gramene" id="PNT70701">
    <property type="protein sequence ID" value="PNT70701"/>
    <property type="gene ID" value="BRADI_2g16555v3"/>
</dbReference>
<dbReference type="EnsemblPlants" id="PNT70701">
    <property type="protein sequence ID" value="PNT70701"/>
    <property type="gene ID" value="BRADI_2g16555v3"/>
</dbReference>
<dbReference type="InParanoid" id="A0A2K2D8U7"/>
<dbReference type="EMBL" id="CM000881">
    <property type="protein sequence ID" value="PNT70701.1"/>
    <property type="molecule type" value="Genomic_DNA"/>
</dbReference>
<reference evidence="1 2" key="1">
    <citation type="journal article" date="2010" name="Nature">
        <title>Genome sequencing and analysis of the model grass Brachypodium distachyon.</title>
        <authorList>
            <consortium name="International Brachypodium Initiative"/>
        </authorList>
    </citation>
    <scope>NUCLEOTIDE SEQUENCE [LARGE SCALE GENOMIC DNA]</scope>
    <source>
        <strain evidence="1 2">Bd21</strain>
    </source>
</reference>
<keyword evidence="3" id="KW-1185">Reference proteome</keyword>
<proteinExistence type="predicted"/>
<dbReference type="Proteomes" id="UP000008810">
    <property type="component" value="Chromosome 2"/>
</dbReference>
<evidence type="ECO:0000313" key="2">
    <source>
        <dbReference type="EnsemblPlants" id="PNT70701"/>
    </source>
</evidence>
<accession>A0A2K2D8U7</accession>
<reference evidence="2" key="3">
    <citation type="submission" date="2018-08" db="UniProtKB">
        <authorList>
            <consortium name="EnsemblPlants"/>
        </authorList>
    </citation>
    <scope>IDENTIFICATION</scope>
    <source>
        <strain evidence="2">cv. Bd21</strain>
    </source>
</reference>
<organism evidence="1">
    <name type="scientific">Brachypodium distachyon</name>
    <name type="common">Purple false brome</name>
    <name type="synonym">Trachynia distachya</name>
    <dbReference type="NCBI Taxonomy" id="15368"/>
    <lineage>
        <taxon>Eukaryota</taxon>
        <taxon>Viridiplantae</taxon>
        <taxon>Streptophyta</taxon>
        <taxon>Embryophyta</taxon>
        <taxon>Tracheophyta</taxon>
        <taxon>Spermatophyta</taxon>
        <taxon>Magnoliopsida</taxon>
        <taxon>Liliopsida</taxon>
        <taxon>Poales</taxon>
        <taxon>Poaceae</taxon>
        <taxon>BOP clade</taxon>
        <taxon>Pooideae</taxon>
        <taxon>Stipodae</taxon>
        <taxon>Brachypodieae</taxon>
        <taxon>Brachypodium</taxon>
    </lineage>
</organism>
<name>A0A2K2D8U7_BRADI</name>
<gene>
    <name evidence="1" type="ORF">BRADI_2g16555v3</name>
</gene>
<sequence length="92" mass="10148">MAGEVLLPAPFVRQFRSAKTGPCHKCFDCFFSLDSHRLVENTEPRLNFGEKPTDEFDAQSNRAAGVKHSHPCLPGTSAFVTESVKPAQWVAT</sequence>
<dbReference type="AlphaFoldDB" id="A0A2K2D8U7"/>
<evidence type="ECO:0000313" key="3">
    <source>
        <dbReference type="Proteomes" id="UP000008810"/>
    </source>
</evidence>
<evidence type="ECO:0000313" key="1">
    <source>
        <dbReference type="EMBL" id="PNT70701.1"/>
    </source>
</evidence>